<evidence type="ECO:0000313" key="8">
    <source>
        <dbReference type="Proteomes" id="UP000276443"/>
    </source>
</evidence>
<reference evidence="7 8" key="1">
    <citation type="submission" date="2018-11" db="EMBL/GenBank/DDBJ databases">
        <title>Genomic Encyclopedia of Type Strains, Phase IV (KMG-IV): sequencing the most valuable type-strain genomes for metagenomic binning, comparative biology and taxonomic classification.</title>
        <authorList>
            <person name="Goeker M."/>
        </authorList>
    </citation>
    <scope>NUCLEOTIDE SEQUENCE [LARGE SCALE GENOMIC DNA]</scope>
    <source>
        <strain evidence="7 8">DSM 18090</strain>
    </source>
</reference>
<feature type="binding site" evidence="4">
    <location>
        <position position="212"/>
    </location>
    <ligand>
        <name>pyridoxal 5'-phosphate</name>
        <dbReference type="ChEBI" id="CHEBI:597326"/>
    </ligand>
</feature>
<keyword evidence="2 4" id="KW-0378">Hydrolase</keyword>
<dbReference type="InterPro" id="IPR010111">
    <property type="entry name" value="Kynureninase"/>
</dbReference>
<dbReference type="GO" id="GO:0030429">
    <property type="term" value="F:kynureninase activity"/>
    <property type="evidence" value="ECO:0007669"/>
    <property type="project" value="UniProtKB-UniRule"/>
</dbReference>
<feature type="binding site" evidence="4">
    <location>
        <position position="209"/>
    </location>
    <ligand>
        <name>pyridoxal 5'-phosphate</name>
        <dbReference type="ChEBI" id="CHEBI:597326"/>
    </ligand>
</feature>
<dbReference type="OrthoDB" id="9812626at2"/>
<dbReference type="NCBIfam" id="TIGR01814">
    <property type="entry name" value="kynureninase"/>
    <property type="match status" value="1"/>
</dbReference>
<dbReference type="SUPFAM" id="SSF53383">
    <property type="entry name" value="PLP-dependent transferases"/>
    <property type="match status" value="1"/>
</dbReference>
<proteinExistence type="inferred from homology"/>
<evidence type="ECO:0000256" key="1">
    <source>
        <dbReference type="ARBA" id="ARBA00022642"/>
    </source>
</evidence>
<feature type="binding site" evidence="4">
    <location>
        <position position="234"/>
    </location>
    <ligand>
        <name>pyridoxal 5'-phosphate</name>
        <dbReference type="ChEBI" id="CHEBI:597326"/>
    </ligand>
</feature>
<dbReference type="UniPathway" id="UPA00334">
    <property type="reaction ID" value="UER00455"/>
</dbReference>
<accession>A0A3N5B8D4</accession>
<gene>
    <name evidence="4" type="primary">kynU</name>
    <name evidence="7" type="ORF">EDC24_1184</name>
</gene>
<dbReference type="PIRSF" id="PIRSF038800">
    <property type="entry name" value="KYNU"/>
    <property type="match status" value="1"/>
</dbReference>
<feature type="binding site" evidence="4">
    <location>
        <position position="291"/>
    </location>
    <ligand>
        <name>pyridoxal 5'-phosphate</name>
        <dbReference type="ChEBI" id="CHEBI:597326"/>
    </ligand>
</feature>
<keyword evidence="3 4" id="KW-0663">Pyridoxal phosphate</keyword>
<comment type="caution">
    <text evidence="7">The sequence shown here is derived from an EMBL/GenBank/DDBJ whole genome shotgun (WGS) entry which is preliminary data.</text>
</comment>
<feature type="binding site" evidence="4">
    <location>
        <begin position="128"/>
        <end position="131"/>
    </location>
    <ligand>
        <name>pyridoxal 5'-phosphate</name>
        <dbReference type="ChEBI" id="CHEBI:597326"/>
    </ligand>
</feature>
<dbReference type="GO" id="GO:0019441">
    <property type="term" value="P:L-tryptophan catabolic process to kynurenine"/>
    <property type="evidence" value="ECO:0007669"/>
    <property type="project" value="TreeGrafter"/>
</dbReference>
<dbReference type="Pfam" id="PF22580">
    <property type="entry name" value="KYNU_C"/>
    <property type="match status" value="1"/>
</dbReference>
<dbReference type="InterPro" id="IPR015422">
    <property type="entry name" value="PyrdxlP-dep_Trfase_small"/>
</dbReference>
<evidence type="ECO:0000313" key="7">
    <source>
        <dbReference type="EMBL" id="RPF53996.1"/>
    </source>
</evidence>
<keyword evidence="1 4" id="KW-0662">Pyridine nucleotide biosynthesis</keyword>
<evidence type="ECO:0000256" key="2">
    <source>
        <dbReference type="ARBA" id="ARBA00022801"/>
    </source>
</evidence>
<evidence type="ECO:0000256" key="4">
    <source>
        <dbReference type="HAMAP-Rule" id="MF_01970"/>
    </source>
</evidence>
<comment type="cofactor">
    <cofactor evidence="4 6">
        <name>pyridoxal 5'-phosphate</name>
        <dbReference type="ChEBI" id="CHEBI:597326"/>
    </cofactor>
</comment>
<dbReference type="GO" id="GO:0043420">
    <property type="term" value="P:anthranilate metabolic process"/>
    <property type="evidence" value="ECO:0007669"/>
    <property type="project" value="TreeGrafter"/>
</dbReference>
<comment type="caution">
    <text evidence="4">Lacks conserved residue(s) required for the propagation of feature annotation.</text>
</comment>
<dbReference type="HAMAP" id="MF_01970">
    <property type="entry name" value="Kynureninase"/>
    <property type="match status" value="1"/>
</dbReference>
<comment type="pathway">
    <text evidence="4 6">Cofactor biosynthesis; NAD(+) biosynthesis; quinolinate from L-kynurenine: step 2/3.</text>
</comment>
<comment type="similarity">
    <text evidence="4 6">Belongs to the kynureninase family.</text>
</comment>
<dbReference type="EMBL" id="RKRF01000008">
    <property type="protein sequence ID" value="RPF53996.1"/>
    <property type="molecule type" value="Genomic_DNA"/>
</dbReference>
<feature type="binding site" evidence="4">
    <location>
        <position position="101"/>
    </location>
    <ligand>
        <name>pyridoxal 5'-phosphate</name>
        <dbReference type="ChEBI" id="CHEBI:597326"/>
    </ligand>
</feature>
<name>A0A3N5B8D4_9BACI</name>
<keyword evidence="8" id="KW-1185">Reference proteome</keyword>
<dbReference type="InterPro" id="IPR015421">
    <property type="entry name" value="PyrdxlP-dep_Trfase_major"/>
</dbReference>
<comment type="catalytic activity">
    <reaction evidence="4 6">
        <text>L-kynurenine + H2O = anthranilate + L-alanine + H(+)</text>
        <dbReference type="Rhea" id="RHEA:16813"/>
        <dbReference type="ChEBI" id="CHEBI:15377"/>
        <dbReference type="ChEBI" id="CHEBI:15378"/>
        <dbReference type="ChEBI" id="CHEBI:16567"/>
        <dbReference type="ChEBI" id="CHEBI:57959"/>
        <dbReference type="ChEBI" id="CHEBI:57972"/>
        <dbReference type="EC" id="3.7.1.3"/>
    </reaction>
</comment>
<dbReference type="InterPro" id="IPR015424">
    <property type="entry name" value="PyrdxlP-dep_Trfase"/>
</dbReference>
<dbReference type="Gene3D" id="3.90.1150.10">
    <property type="entry name" value="Aspartate Aminotransferase, domain 1"/>
    <property type="match status" value="1"/>
</dbReference>
<comment type="catalytic activity">
    <reaction evidence="6">
        <text>3-hydroxy-L-kynurenine + H2O = 3-hydroxyanthranilate + L-alanine + H(+)</text>
        <dbReference type="Rhea" id="RHEA:25143"/>
        <dbReference type="ChEBI" id="CHEBI:15377"/>
        <dbReference type="ChEBI" id="CHEBI:15378"/>
        <dbReference type="ChEBI" id="CHEBI:36559"/>
        <dbReference type="ChEBI" id="CHEBI:57972"/>
        <dbReference type="ChEBI" id="CHEBI:58125"/>
        <dbReference type="EC" id="3.7.1.3"/>
    </reaction>
</comment>
<comment type="subunit">
    <text evidence="4 6">Homodimer.</text>
</comment>
<evidence type="ECO:0000256" key="3">
    <source>
        <dbReference type="ARBA" id="ARBA00022898"/>
    </source>
</evidence>
<comment type="pathway">
    <text evidence="4 6">Amino-acid degradation; L-kynurenine degradation; L-alanine and anthranilate from L-kynurenine: step 1/1.</text>
</comment>
<dbReference type="GO" id="GO:0005737">
    <property type="term" value="C:cytoplasm"/>
    <property type="evidence" value="ECO:0007669"/>
    <property type="project" value="UniProtKB-UniRule"/>
</dbReference>
<dbReference type="PANTHER" id="PTHR14084:SF0">
    <property type="entry name" value="KYNURENINASE"/>
    <property type="match status" value="1"/>
</dbReference>
<comment type="function">
    <text evidence="4 6">Catalyzes the cleavage of L-kynurenine (L-Kyn) and L-3-hydroxykynurenine (L-3OHKyn) into anthranilic acid (AA) and 3-hydroxyanthranilic acid (3-OHAA), respectively.</text>
</comment>
<feature type="modified residue" description="N6-(pyridoxal phosphate)lysine" evidence="4">
    <location>
        <position position="235"/>
    </location>
</feature>
<feature type="binding site" evidence="4">
    <location>
        <position position="263"/>
    </location>
    <ligand>
        <name>pyridoxal 5'-phosphate</name>
        <dbReference type="ChEBI" id="CHEBI:597326"/>
    </ligand>
</feature>
<dbReference type="UniPathway" id="UPA00253">
    <property type="reaction ID" value="UER00329"/>
</dbReference>
<dbReference type="EC" id="3.7.1.3" evidence="4 5"/>
<organism evidence="7 8">
    <name type="scientific">Aquisalibacillus elongatus</name>
    <dbReference type="NCBI Taxonomy" id="485577"/>
    <lineage>
        <taxon>Bacteria</taxon>
        <taxon>Bacillati</taxon>
        <taxon>Bacillota</taxon>
        <taxon>Bacilli</taxon>
        <taxon>Bacillales</taxon>
        <taxon>Bacillaceae</taxon>
        <taxon>Aquisalibacillus</taxon>
    </lineage>
</organism>
<dbReference type="AlphaFoldDB" id="A0A3N5B8D4"/>
<dbReference type="PANTHER" id="PTHR14084">
    <property type="entry name" value="KYNURENINASE"/>
    <property type="match status" value="1"/>
</dbReference>
<dbReference type="Gene3D" id="3.40.640.10">
    <property type="entry name" value="Type I PLP-dependent aspartate aminotransferase-like (Major domain)"/>
    <property type="match status" value="1"/>
</dbReference>
<protein>
    <recommendedName>
        <fullName evidence="4 5">Kynureninase</fullName>
        <ecNumber evidence="4 5">3.7.1.3</ecNumber>
    </recommendedName>
    <alternativeName>
        <fullName evidence="4">L-kynurenine hydrolase</fullName>
    </alternativeName>
</protein>
<dbReference type="GO" id="GO:0097053">
    <property type="term" value="P:L-kynurenine catabolic process"/>
    <property type="evidence" value="ECO:0007669"/>
    <property type="project" value="UniProtKB-UniRule"/>
</dbReference>
<dbReference type="Proteomes" id="UP000276443">
    <property type="component" value="Unassembled WGS sequence"/>
</dbReference>
<evidence type="ECO:0000256" key="6">
    <source>
        <dbReference type="PIRNR" id="PIRNR038800"/>
    </source>
</evidence>
<feature type="binding site" evidence="4">
    <location>
        <position position="100"/>
    </location>
    <ligand>
        <name>pyridoxal 5'-phosphate</name>
        <dbReference type="ChEBI" id="CHEBI:597326"/>
    </ligand>
</feature>
<evidence type="ECO:0000256" key="5">
    <source>
        <dbReference type="NCBIfam" id="TIGR01814"/>
    </source>
</evidence>
<dbReference type="GO" id="GO:0019805">
    <property type="term" value="P:quinolinate biosynthetic process"/>
    <property type="evidence" value="ECO:0007669"/>
    <property type="project" value="UniProtKB-UniRule"/>
</dbReference>
<sequence>MFEPTESYAKRLDEQDEFASYKQEFYINDDQIYMDGNSLGLMSKRAEKTLLDVMEAWKTLGIDGWTKGEHPWFYLSESLGAKMANLVGAKAEEVVVTGSTTTNLHQLVSTFFKPEGMRTKILADELNFPSDIYAIKSQLQLHGLDPNEHLVRVKSRDGRTLQEDDIIEAMTDDIALIILPTVLYRSGQLLDIERITKAAREKGIPIGWDGCHSVGVIPHHFHDVGADFAYWCHYKYVNSGPGGVAGLFVHKRHFGIEPGLAGWFGSDKQKQFDMEHVFTPAEQAGAFQIGTPHVFSVAPLIGSLELFEEAGIKAIRQTSLHRTAYLMYLVNEYLDDFGFEIGNPKEDERRGGHVCLEHPEAASICKALKDRQITPDFRSPNVIRLAPVAFYVSYHDIYQTVMAIKDIMEQECYKQYKNERDVIA</sequence>
<dbReference type="GO" id="GO:0009435">
    <property type="term" value="P:NAD+ biosynthetic process"/>
    <property type="evidence" value="ECO:0007669"/>
    <property type="project" value="UniProtKB-UniRule"/>
</dbReference>
<dbReference type="GO" id="GO:0030170">
    <property type="term" value="F:pyridoxal phosphate binding"/>
    <property type="evidence" value="ECO:0007669"/>
    <property type="project" value="UniProtKB-UniRule"/>
</dbReference>